<sequence>MVSTTTSVYSLCITFSMSYHASKVKESRCRDPSVITQPGNATSGSEISEDSPLRMGAHQGDFVVMKSWLCLGVDPAEVNGVKPVKDEKRNAKANTDLREAPSFLDPVRQ</sequence>
<feature type="compositionally biased region" description="Basic and acidic residues" evidence="1">
    <location>
        <begin position="83"/>
        <end position="99"/>
    </location>
</feature>
<comment type="caution">
    <text evidence="2">The sequence shown here is derived from an EMBL/GenBank/DDBJ whole genome shotgun (WGS) entry which is preliminary data.</text>
</comment>
<feature type="region of interest" description="Disordered" evidence="1">
    <location>
        <begin position="30"/>
        <end position="53"/>
    </location>
</feature>
<dbReference type="Proteomes" id="UP000335636">
    <property type="component" value="Unassembled WGS sequence"/>
</dbReference>
<reference evidence="2" key="1">
    <citation type="submission" date="2019-04" db="EMBL/GenBank/DDBJ databases">
        <authorList>
            <person name="Alioto T."/>
            <person name="Alioto T."/>
        </authorList>
    </citation>
    <scope>NUCLEOTIDE SEQUENCE [LARGE SCALE GENOMIC DNA]</scope>
</reference>
<organism evidence="2 3">
    <name type="scientific">Marmota monax</name>
    <name type="common">Woodchuck</name>
    <dbReference type="NCBI Taxonomy" id="9995"/>
    <lineage>
        <taxon>Eukaryota</taxon>
        <taxon>Metazoa</taxon>
        <taxon>Chordata</taxon>
        <taxon>Craniata</taxon>
        <taxon>Vertebrata</taxon>
        <taxon>Euteleostomi</taxon>
        <taxon>Mammalia</taxon>
        <taxon>Eutheria</taxon>
        <taxon>Euarchontoglires</taxon>
        <taxon>Glires</taxon>
        <taxon>Rodentia</taxon>
        <taxon>Sciuromorpha</taxon>
        <taxon>Sciuridae</taxon>
        <taxon>Xerinae</taxon>
        <taxon>Marmotini</taxon>
        <taxon>Marmota</taxon>
    </lineage>
</organism>
<protein>
    <submittedName>
        <fullName evidence="2">Uncharacterized protein</fullName>
    </submittedName>
</protein>
<dbReference type="EMBL" id="CABDUW010000387">
    <property type="protein sequence ID" value="VTJ67593.1"/>
    <property type="molecule type" value="Genomic_DNA"/>
</dbReference>
<evidence type="ECO:0000256" key="1">
    <source>
        <dbReference type="SAM" id="MobiDB-lite"/>
    </source>
</evidence>
<feature type="region of interest" description="Disordered" evidence="1">
    <location>
        <begin position="82"/>
        <end position="109"/>
    </location>
</feature>
<accession>A0A5E4BD68</accession>
<proteinExistence type="predicted"/>
<keyword evidence="3" id="KW-1185">Reference proteome</keyword>
<feature type="non-terminal residue" evidence="2">
    <location>
        <position position="109"/>
    </location>
</feature>
<evidence type="ECO:0000313" key="2">
    <source>
        <dbReference type="EMBL" id="VTJ67593.1"/>
    </source>
</evidence>
<gene>
    <name evidence="2" type="ORF">MONAX_5E019557</name>
</gene>
<name>A0A5E4BD68_MARMO</name>
<evidence type="ECO:0000313" key="3">
    <source>
        <dbReference type="Proteomes" id="UP000335636"/>
    </source>
</evidence>
<dbReference type="AlphaFoldDB" id="A0A5E4BD68"/>
<feature type="compositionally biased region" description="Polar residues" evidence="1">
    <location>
        <begin position="34"/>
        <end position="46"/>
    </location>
</feature>